<dbReference type="InterPro" id="IPR037521">
    <property type="entry name" value="FLCN/SMCR8_DENN"/>
</dbReference>
<dbReference type="Proteomes" id="UP001149090">
    <property type="component" value="Unassembled WGS sequence"/>
</dbReference>
<comment type="similarity">
    <text evidence="5">Belongs to the SMCR8 family.</text>
</comment>
<dbReference type="GO" id="GO:0005096">
    <property type="term" value="F:GTPase activator activity"/>
    <property type="evidence" value="ECO:0007669"/>
    <property type="project" value="InterPro"/>
</dbReference>
<evidence type="ECO:0000256" key="5">
    <source>
        <dbReference type="ARBA" id="ARBA00038137"/>
    </source>
</evidence>
<evidence type="ECO:0000259" key="6">
    <source>
        <dbReference type="PROSITE" id="PS51834"/>
    </source>
</evidence>
<dbReference type="PROSITE" id="PS51834">
    <property type="entry name" value="DENN_FLCN_SMCR8"/>
    <property type="match status" value="1"/>
</dbReference>
<name>A0A9Q0LTW4_ANAIG</name>
<evidence type="ECO:0000313" key="8">
    <source>
        <dbReference type="Proteomes" id="UP001149090"/>
    </source>
</evidence>
<dbReference type="GO" id="GO:0005085">
    <property type="term" value="F:guanyl-nucleotide exchange factor activity"/>
    <property type="evidence" value="ECO:0007669"/>
    <property type="project" value="UniProtKB-KW"/>
</dbReference>
<protein>
    <recommendedName>
        <fullName evidence="6">UDENN FLCN/SMCR8-type domain-containing protein</fullName>
    </recommendedName>
</protein>
<dbReference type="AlphaFoldDB" id="A0A9Q0LTW4"/>
<keyword evidence="2" id="KW-0963">Cytoplasm</keyword>
<feature type="domain" description="UDENN FLCN/SMCR8-type" evidence="6">
    <location>
        <begin position="1"/>
        <end position="560"/>
    </location>
</feature>
<reference evidence="7" key="1">
    <citation type="submission" date="2022-10" db="EMBL/GenBank/DDBJ databases">
        <title>Novel sulphate-reducing endosymbionts in the free-living metamonad Anaeramoeba.</title>
        <authorList>
            <person name="Jerlstrom-Hultqvist J."/>
            <person name="Cepicka I."/>
            <person name="Gallot-Lavallee L."/>
            <person name="Salas-Leiva D."/>
            <person name="Curtis B.A."/>
            <person name="Zahonova K."/>
            <person name="Pipaliya S."/>
            <person name="Dacks J."/>
            <person name="Roger A.J."/>
        </authorList>
    </citation>
    <scope>NUCLEOTIDE SEQUENCE</scope>
    <source>
        <strain evidence="7">BMAN</strain>
    </source>
</reference>
<dbReference type="PANTHER" id="PTHR31334">
    <property type="entry name" value="SMITH-MAGENIS SYNDROME REGION GENE 8 PROTEIN"/>
    <property type="match status" value="1"/>
</dbReference>
<dbReference type="OrthoDB" id="2289278at2759"/>
<evidence type="ECO:0000256" key="1">
    <source>
        <dbReference type="ARBA" id="ARBA00004496"/>
    </source>
</evidence>
<keyword evidence="8" id="KW-1185">Reference proteome</keyword>
<proteinExistence type="inferred from homology"/>
<gene>
    <name evidence="7" type="ORF">M0811_04194</name>
</gene>
<evidence type="ECO:0000256" key="2">
    <source>
        <dbReference type="ARBA" id="ARBA00022490"/>
    </source>
</evidence>
<dbReference type="GO" id="GO:0032045">
    <property type="term" value="C:guanyl-nucleotide exchange factor complex"/>
    <property type="evidence" value="ECO:0007669"/>
    <property type="project" value="TreeGrafter"/>
</dbReference>
<comment type="subcellular location">
    <subcellularLocation>
        <location evidence="1">Cytoplasm</location>
    </subcellularLocation>
</comment>
<organism evidence="7 8">
    <name type="scientific">Anaeramoeba ignava</name>
    <name type="common">Anaerobic marine amoeba</name>
    <dbReference type="NCBI Taxonomy" id="1746090"/>
    <lineage>
        <taxon>Eukaryota</taxon>
        <taxon>Metamonada</taxon>
        <taxon>Anaeramoebidae</taxon>
        <taxon>Anaeramoeba</taxon>
    </lineage>
</organism>
<evidence type="ECO:0000313" key="7">
    <source>
        <dbReference type="EMBL" id="KAJ5079881.1"/>
    </source>
</evidence>
<dbReference type="GO" id="GO:0006914">
    <property type="term" value="P:autophagy"/>
    <property type="evidence" value="ECO:0007669"/>
    <property type="project" value="UniProtKB-KW"/>
</dbReference>
<accession>A0A9Q0LTW4</accession>
<dbReference type="EMBL" id="JAPDFW010000022">
    <property type="protein sequence ID" value="KAJ5079881.1"/>
    <property type="molecule type" value="Genomic_DNA"/>
</dbReference>
<comment type="caution">
    <text evidence="7">The sequence shown here is derived from an EMBL/GenBank/DDBJ whole genome shotgun (WGS) entry which is preliminary data.</text>
</comment>
<evidence type="ECO:0000256" key="3">
    <source>
        <dbReference type="ARBA" id="ARBA00022658"/>
    </source>
</evidence>
<dbReference type="InterPro" id="IPR037520">
    <property type="entry name" value="Folliculin/SMCR8_longin"/>
</dbReference>
<dbReference type="Pfam" id="PF11704">
    <property type="entry name" value="Folliculin"/>
    <property type="match status" value="1"/>
</dbReference>
<keyword evidence="4" id="KW-0072">Autophagy</keyword>
<keyword evidence="3" id="KW-0344">Guanine-nucleotide releasing factor</keyword>
<dbReference type="GO" id="GO:0005737">
    <property type="term" value="C:cytoplasm"/>
    <property type="evidence" value="ECO:0007669"/>
    <property type="project" value="UniProtKB-SubCell"/>
</dbReference>
<dbReference type="PANTHER" id="PTHR31334:SF1">
    <property type="entry name" value="GUANINE NUCLEOTIDE EXCHANGE PROTEIN SMCR8"/>
    <property type="match status" value="1"/>
</dbReference>
<sequence length="586" mass="69156">MNDDFIVLTEFSQRKGPVTRMTIPPQSLDLKSFAIQIMTTDYQKEFDGTPVSDTQFVIAFNRKSMKNFNCAFVNHFTLLDIQARGFVRPICLSFVSNDMTKIMQNLPKMMKDFSEVTQKLKLNNIAIFIHEINKYLIQLEKTKEKKEKDPTVAEKFTLKTLHDYFIDMKNLKEKLLKSLKKKQFKYIQEKLQILNEQEMHNSNAIILIDDKITTVHLDRELRPIPLVCFPSEFEFTKFQLKSIHSKYSSQNYKLIHDNLLFPKVNPKSSLLKFAGIPLVNFNQKTHDLENEEVDFLTQNYLKNCKYKKINQNLLSEYLFVTETKIPKEIFAVQQKETPNLTEKTNEKNINEFFRSQNPKKSKWKSIQKYQKQIGKVIYSLLIGKPLVIRSSNEKKCTKFIESMKCFIPGEKFSNEKINWIISDLDLKILLSSKICGVSNELKIPKEIQQFIFEFSLETSSFIPDFELQSNLIQKIVNFFISNKEYSIEESFLTSKLFEIALNAYLYYHITFDKEGELQIKNRLDNQVQDQHEKILTHFFDGSVLLKHDKKILKCLSIFISKQQLNFFRPNFQENVFQFHLDFLQNN</sequence>
<evidence type="ECO:0000256" key="4">
    <source>
        <dbReference type="ARBA" id="ARBA00023006"/>
    </source>
</evidence>